<dbReference type="EMBL" id="MN739613">
    <property type="protein sequence ID" value="QHT15855.1"/>
    <property type="molecule type" value="Genomic_DNA"/>
</dbReference>
<protein>
    <recommendedName>
        <fullName evidence="3">Collagen-like protein</fullName>
    </recommendedName>
</protein>
<evidence type="ECO:0008006" key="3">
    <source>
        <dbReference type="Google" id="ProtNLM"/>
    </source>
</evidence>
<reference evidence="2" key="1">
    <citation type="journal article" date="2020" name="Nature">
        <title>Giant virus diversity and host interactions through global metagenomics.</title>
        <authorList>
            <person name="Schulz F."/>
            <person name="Roux S."/>
            <person name="Paez-Espino D."/>
            <person name="Jungbluth S."/>
            <person name="Walsh D.A."/>
            <person name="Denef V.J."/>
            <person name="McMahon K.D."/>
            <person name="Konstantinidis K.T."/>
            <person name="Eloe-Fadrosh E.A."/>
            <person name="Kyrpides N.C."/>
            <person name="Woyke T."/>
        </authorList>
    </citation>
    <scope>NUCLEOTIDE SEQUENCE</scope>
    <source>
        <strain evidence="2">GVMAG-M-3300023174-176</strain>
    </source>
</reference>
<proteinExistence type="predicted"/>
<feature type="compositionally biased region" description="Low complexity" evidence="1">
    <location>
        <begin position="47"/>
        <end position="57"/>
    </location>
</feature>
<sequence>MGINTDTYQYKIGNGTQIWDLLEYAGFHGPIGLTGSTGSSGTGPTGSTGSSGSTGITGPTGIGRTGPTGPTQTGITGFTGVTGTSITGATGPTGSTGSTGNTGSTGSSYTGHTGPTGIGFTGSQGESSSVTGPTGLSGTGLTGPTGVGGIGTVTYGYAINTLNASALFGTINQTNFPSGIGIWSVTTINATSNCFQLDFDSSIGSEYLPPNISGILSWSIGTTTLNTQMISYGVYITNNPVTTLQWQLSPPHWRLYIAINTSSFPSGATNPVVVYLNLFN</sequence>
<dbReference type="AlphaFoldDB" id="A0A6C0DJX1"/>
<feature type="region of interest" description="Disordered" evidence="1">
    <location>
        <begin position="35"/>
        <end position="143"/>
    </location>
</feature>
<feature type="compositionally biased region" description="Low complexity" evidence="1">
    <location>
        <begin position="67"/>
        <end position="113"/>
    </location>
</feature>
<evidence type="ECO:0000256" key="1">
    <source>
        <dbReference type="SAM" id="MobiDB-lite"/>
    </source>
</evidence>
<organism evidence="2">
    <name type="scientific">viral metagenome</name>
    <dbReference type="NCBI Taxonomy" id="1070528"/>
    <lineage>
        <taxon>unclassified sequences</taxon>
        <taxon>metagenomes</taxon>
        <taxon>organismal metagenomes</taxon>
    </lineage>
</organism>
<evidence type="ECO:0000313" key="2">
    <source>
        <dbReference type="EMBL" id="QHT15855.1"/>
    </source>
</evidence>
<accession>A0A6C0DJX1</accession>
<name>A0A6C0DJX1_9ZZZZ</name>